<feature type="domain" description="SLH" evidence="9">
    <location>
        <begin position="1191"/>
        <end position="1254"/>
    </location>
</feature>
<comment type="similarity">
    <text evidence="1 6 7">Belongs to the peptidase S8 family.</text>
</comment>
<evidence type="ECO:0000259" key="9">
    <source>
        <dbReference type="PROSITE" id="PS51272"/>
    </source>
</evidence>
<dbReference type="InterPro" id="IPR001119">
    <property type="entry name" value="SLH_dom"/>
</dbReference>
<dbReference type="PROSITE" id="PS00137">
    <property type="entry name" value="SUBTILASE_HIS"/>
    <property type="match status" value="1"/>
</dbReference>
<feature type="active site" description="Charge relay system" evidence="5 6">
    <location>
        <position position="626"/>
    </location>
</feature>
<reference evidence="10 11" key="1">
    <citation type="submission" date="2018-12" db="EMBL/GenBank/DDBJ databases">
        <authorList>
            <consortium name="Pathogen Informatics"/>
        </authorList>
    </citation>
    <scope>NUCLEOTIDE SEQUENCE [LARGE SCALE GENOMIC DNA]</scope>
    <source>
        <strain evidence="10 11">NCTC10207</strain>
    </source>
</reference>
<dbReference type="PROSITE" id="PS00136">
    <property type="entry name" value="SUBTILASE_ASP"/>
    <property type="match status" value="1"/>
</dbReference>
<feature type="active site" description="Charge relay system" evidence="5 6">
    <location>
        <position position="269"/>
    </location>
</feature>
<dbReference type="RefSeq" id="WP_232018569.1">
    <property type="nucleotide sequence ID" value="NZ_LR134479.1"/>
</dbReference>
<evidence type="ECO:0000256" key="3">
    <source>
        <dbReference type="ARBA" id="ARBA00022801"/>
    </source>
</evidence>
<dbReference type="InterPro" id="IPR015500">
    <property type="entry name" value="Peptidase_S8_subtilisin-rel"/>
</dbReference>
<evidence type="ECO:0000313" key="11">
    <source>
        <dbReference type="Proteomes" id="UP000282386"/>
    </source>
</evidence>
<evidence type="ECO:0000256" key="8">
    <source>
        <dbReference type="SAM" id="SignalP"/>
    </source>
</evidence>
<keyword evidence="4 6" id="KW-0720">Serine protease</keyword>
<dbReference type="InterPro" id="IPR023828">
    <property type="entry name" value="Peptidase_S8_Ser-AS"/>
</dbReference>
<gene>
    <name evidence="10" type="primary">vpr_2</name>
    <name evidence="10" type="ORF">NCTC10207_02223</name>
</gene>
<feature type="domain" description="SLH" evidence="9">
    <location>
        <begin position="1256"/>
        <end position="1311"/>
    </location>
</feature>
<evidence type="ECO:0000256" key="6">
    <source>
        <dbReference type="PROSITE-ProRule" id="PRU01240"/>
    </source>
</evidence>
<dbReference type="InterPro" id="IPR000209">
    <property type="entry name" value="Peptidase_S8/S53_dom"/>
</dbReference>
<dbReference type="PANTHER" id="PTHR43806:SF11">
    <property type="entry name" value="CEREVISIN-RELATED"/>
    <property type="match status" value="1"/>
</dbReference>
<dbReference type="InterPro" id="IPR022398">
    <property type="entry name" value="Peptidase_S8_His-AS"/>
</dbReference>
<dbReference type="InterPro" id="IPR023827">
    <property type="entry name" value="Peptidase_S8_Asp-AS"/>
</dbReference>
<dbReference type="CDD" id="cd07474">
    <property type="entry name" value="Peptidases_S8_subtilisin_Vpr-like"/>
    <property type="match status" value="1"/>
</dbReference>
<evidence type="ECO:0000256" key="2">
    <source>
        <dbReference type="ARBA" id="ARBA00022670"/>
    </source>
</evidence>
<dbReference type="PROSITE" id="PS51272">
    <property type="entry name" value="SLH"/>
    <property type="match status" value="3"/>
</dbReference>
<dbReference type="InterPro" id="IPR034213">
    <property type="entry name" value="S8_Vpr-like"/>
</dbReference>
<sequence>MPKNTPIRGLSRACLSATLGVTMAITAGLPATAAPAGDPDTPVAQDIARNSREHAVLSDSMKKAEGNIPVFVQFKGKGAYEQTQSPAVLANKQAPTNKQAEVQAIKTQVQSQAQAAAQSTGAKTLYTTHNIMRGVALQGDAAQIRALANNPEVERITPIVPKKKQNAGSVVDTGAAENWARENSGYTGKDVKIAVVDSGIDYTHADFGGPGTVEAFNKATKLTEMPAADSGLYDAKKYIGGYDLVGDSYDGTNQTAPDNNPIDCSAGGHGTHVAGTAAGYGVNQDGTTFRGDYSKLTAEQLSQMKIGPGAAPEAQLYSFRVFGCTGTTGVVVQALDRTLDPNGDGDFSDRANIVNLSIGGEFSPPDDADAYAVESLNRQGVLAVVSAGNATDYYGRGDTYSDSGQPANAISALTVANSIGSSYAVDSMEIQAPANVAGKVPGDYTVSYTYTGAKPEALTGTVVTPSESNKFGCEAFSAEDAAKIKDKWVFLEWANADGSLPCGSKVRFDNVEKAGGKGVVLSSEEEKPALPIGGNESIPGFRVAKSASAKVREAAANGELKVRLGTDLKESLRVPSNKKDQLTASSARGYHGTYGYTKPDVAAPGNNISSARVGTGTDGISYTGTSMSAPFAAGVAAQVLQANQSYGPTQLKAAIMNSANHDVRTADGNVYAVDRVGSGRIDAKAAAETKVLLYNADRPAQVSQTFGVLEYAVNEGKQTLTREMTVENFDSHTHTYNISYAGSTDMPGVEFSLPSNITVNPGEKKNFTVTITIDPAAMEKTMDPAMEKTHNSVDPYGDGTELVPEQYRQFIASESGRILLTEGAATLRAPIHAAPKPASAMKVEGNSVEIPAGEHQANLKLTGTELNQRGYKSLLGAFEHGASIERTSPVKLDVSSNAKANMQHVGAASTAPALKASGGNPNDGLLAFGISTWANWDVVSTENTFTVNIDTDGNNRADYMLVTDRAKGIDFPIVRLYGYKNGNLEQIAYYPLNNAWGDIDTNMMDSNALVMAVPLKDLGLSAEKTKDIKYSVSATTQYAWTNVSETGWINYRPFDPKLWFSGTAATVPGFFADAPSSELVAHRAEGATDVKALFLHMHNTTGDLSGLNGAAGNRAQVLEVTEQQRLDPAPSRFTDVPAENQFYAEINWLAQRRITTGYPDGTFRPGENVERGAMAAYFYRLAGTPQFTAPDNPTFSDVPKSHPFYKEIEWMAARGITTGYGDGTFRPSASVNRDAMAAFFYRYANSPQFAAPAASPFKDVPANSQFYKEIAWLAEQGITKGWDDGTYRPGEPIHRDAMAAFLYRYSDKVLK</sequence>
<protein>
    <submittedName>
        <fullName evidence="10">Minor extracellular protease vpr</fullName>
        <ecNumber evidence="10">3.4.21.-</ecNumber>
    </submittedName>
</protein>
<evidence type="ECO:0000256" key="1">
    <source>
        <dbReference type="ARBA" id="ARBA00011073"/>
    </source>
</evidence>
<keyword evidence="3 6" id="KW-0378">Hydrolase</keyword>
<dbReference type="SUPFAM" id="SSF52743">
    <property type="entry name" value="Subtilisin-like"/>
    <property type="match status" value="1"/>
</dbReference>
<feature type="chain" id="PRO_5039082383" evidence="8">
    <location>
        <begin position="34"/>
        <end position="1311"/>
    </location>
</feature>
<proteinExistence type="inferred from homology"/>
<dbReference type="Gene3D" id="3.40.50.200">
    <property type="entry name" value="Peptidase S8/S53 domain"/>
    <property type="match status" value="2"/>
</dbReference>
<feature type="domain" description="SLH" evidence="9">
    <location>
        <begin position="1129"/>
        <end position="1190"/>
    </location>
</feature>
<name>A0A7Z9A4U1_9MICC</name>
<dbReference type="Pfam" id="PF00082">
    <property type="entry name" value="Peptidase_S8"/>
    <property type="match status" value="1"/>
</dbReference>
<dbReference type="PROSITE" id="PS00138">
    <property type="entry name" value="SUBTILASE_SER"/>
    <property type="match status" value="1"/>
</dbReference>
<dbReference type="Pfam" id="PF00395">
    <property type="entry name" value="SLH"/>
    <property type="match status" value="3"/>
</dbReference>
<keyword evidence="8" id="KW-0732">Signal</keyword>
<organism evidence="10 11">
    <name type="scientific">Rothia aeria</name>
    <dbReference type="NCBI Taxonomy" id="172042"/>
    <lineage>
        <taxon>Bacteria</taxon>
        <taxon>Bacillati</taxon>
        <taxon>Actinomycetota</taxon>
        <taxon>Actinomycetes</taxon>
        <taxon>Micrococcales</taxon>
        <taxon>Micrococcaceae</taxon>
        <taxon>Rothia</taxon>
    </lineage>
</organism>
<dbReference type="PROSITE" id="PS51892">
    <property type="entry name" value="SUBTILASE"/>
    <property type="match status" value="1"/>
</dbReference>
<feature type="active site" description="Charge relay system" evidence="5 6">
    <location>
        <position position="197"/>
    </location>
</feature>
<evidence type="ECO:0000313" key="10">
    <source>
        <dbReference type="EMBL" id="VEI24720.1"/>
    </source>
</evidence>
<dbReference type="EMBL" id="LR134479">
    <property type="protein sequence ID" value="VEI24720.1"/>
    <property type="molecule type" value="Genomic_DNA"/>
</dbReference>
<dbReference type="GO" id="GO:0004252">
    <property type="term" value="F:serine-type endopeptidase activity"/>
    <property type="evidence" value="ECO:0007669"/>
    <property type="project" value="UniProtKB-UniRule"/>
</dbReference>
<dbReference type="GO" id="GO:0006508">
    <property type="term" value="P:proteolysis"/>
    <property type="evidence" value="ECO:0007669"/>
    <property type="project" value="UniProtKB-KW"/>
</dbReference>
<dbReference type="InterPro" id="IPR036852">
    <property type="entry name" value="Peptidase_S8/S53_dom_sf"/>
</dbReference>
<accession>A0A7Z9A4U1</accession>
<dbReference type="EC" id="3.4.21.-" evidence="10"/>
<dbReference type="Proteomes" id="UP000282386">
    <property type="component" value="Chromosome"/>
</dbReference>
<evidence type="ECO:0000256" key="5">
    <source>
        <dbReference type="PIRSR" id="PIRSR615500-1"/>
    </source>
</evidence>
<feature type="signal peptide" evidence="8">
    <location>
        <begin position="1"/>
        <end position="33"/>
    </location>
</feature>
<dbReference type="PANTHER" id="PTHR43806">
    <property type="entry name" value="PEPTIDASE S8"/>
    <property type="match status" value="1"/>
</dbReference>
<evidence type="ECO:0000256" key="4">
    <source>
        <dbReference type="ARBA" id="ARBA00022825"/>
    </source>
</evidence>
<evidence type="ECO:0000256" key="7">
    <source>
        <dbReference type="RuleBase" id="RU003355"/>
    </source>
</evidence>
<keyword evidence="2 6" id="KW-0645">Protease</keyword>
<dbReference type="PRINTS" id="PR00723">
    <property type="entry name" value="SUBTILISIN"/>
</dbReference>
<dbReference type="InterPro" id="IPR050131">
    <property type="entry name" value="Peptidase_S8_subtilisin-like"/>
</dbReference>